<protein>
    <submittedName>
        <fullName evidence="4">ATP-dependent helicase</fullName>
    </submittedName>
</protein>
<dbReference type="Gene3D" id="3.40.50.10810">
    <property type="entry name" value="Tandem AAA-ATPase domain"/>
    <property type="match status" value="1"/>
</dbReference>
<dbReference type="InterPro" id="IPR022138">
    <property type="entry name" value="DUF3670"/>
</dbReference>
<gene>
    <name evidence="4" type="ORF">COY51_04860</name>
</gene>
<name>A0A2H9PAP0_9BACT</name>
<dbReference type="InterPro" id="IPR014001">
    <property type="entry name" value="Helicase_ATP-bd"/>
</dbReference>
<keyword evidence="4" id="KW-0347">Helicase</keyword>
<evidence type="ECO:0000259" key="2">
    <source>
        <dbReference type="PROSITE" id="PS51192"/>
    </source>
</evidence>
<dbReference type="FunFam" id="3.40.50.300:FF:000533">
    <property type="entry name" value="Helicase, Snf2 family"/>
    <property type="match status" value="1"/>
</dbReference>
<dbReference type="CDD" id="cd18793">
    <property type="entry name" value="SF2_C_SNF"/>
    <property type="match status" value="1"/>
</dbReference>
<dbReference type="InterPro" id="IPR027417">
    <property type="entry name" value="P-loop_NTPase"/>
</dbReference>
<organism evidence="4 5">
    <name type="scientific">Candidatus Desantisbacteria bacterium CG_4_10_14_0_8_um_filter_39_17</name>
    <dbReference type="NCBI Taxonomy" id="1974542"/>
    <lineage>
        <taxon>Bacteria</taxon>
        <taxon>Candidatus Desantisiibacteriota</taxon>
    </lineage>
</organism>
<comment type="caution">
    <text evidence="4">The sequence shown here is derived from an EMBL/GenBank/DDBJ whole genome shotgun (WGS) entry which is preliminary data.</text>
</comment>
<dbReference type="InterPro" id="IPR000330">
    <property type="entry name" value="SNF2_N"/>
</dbReference>
<keyword evidence="4" id="KW-0067">ATP-binding</keyword>
<sequence>MFILHGNWIPSKNSSGKFLFWAELTRDTPDIPLRRRKGQAKTNKFPLHPFQAKFEEIKSALISLNLSDMVKFSKEKIILLLPSTEDSKGSGLPQVSSPLIYSSDKEESSWSLAPWKVDALHLPFISTIFWLSCLPQRNEQSSDGILLGDDINFWSLVSKFGLELVARERFIPSVVEKNGNLHSRWQPVITQGDDHERFDLFCESMPASCRGFFCASEHAFSPDELVLDFLTNFIDIFVRHNLLLFIKTFSFDEDITSLWLNALSREDGEIKVSSHHKEVLKKHISSWTEPARIGKEESKWQTCLRLEEPEDMDASWKISFHLQSIEDKSLLIPVSLVWKKDESVLSLLGEEFNSVEERLLLDIAQAERLFSPLGRSLEKAVPVSSLLNKNEAYNFLKEGSWLLKECGYNVIVPCSLVGTTQIGLSLSVNPLAKPSDSNKRFFGMDSLVEFDWKIALGDETLSLEELERISRIKVPLIQMRGKWVEISEDYVQKIQKFLSQTKEQKLTLGDALRLRLRGNEEGINVVEFKLHGWMEKLSSGEEEFALEEAPSKFRGELRPYQKRGFSWLSFLAQKGLGACLADDMGLGKTIQYIALLLHHKEKEKMDRPVLLVCPTSVVGNWKREIERFSPGVKFLVHHGVERHSKKRFFEEVKNKDLVITTYSLAHRDKDDLCKVGWYGTVLDEAQNIKNPHTKQARAVREIAKGYRIALTGTPIENRLTELWSIMEFLNPGYLGSYEKFRKTLAIPIERYQDEKSSKVLQMMAQPFILRRLKTDKKIIQDLPEKQETKAYCNLTKEQVTLYQAIVKEMFTVIKGAEGITRKGLILSALTKLKQVCNHPALLLHDRSETIKRSEKLNRLCEMLEEIIAEGNKALIFTQYVEMGKILQKHLQFLFAREVLFLHGGVPRKQRDSLIDKFQKEKGPPIFVLSIKAGGLGLNLTEANYVFHYDRWWNPAVENQATDRAFRIGQKRKVIVHKFICTGTIEEKIDEMLERKKGLAESIIGSGESWITELSNDKIKEIFTLRAKDALGIEEGV</sequence>
<dbReference type="InterPro" id="IPR001650">
    <property type="entry name" value="Helicase_C-like"/>
</dbReference>
<evidence type="ECO:0000256" key="1">
    <source>
        <dbReference type="ARBA" id="ARBA00022801"/>
    </source>
</evidence>
<keyword evidence="1" id="KW-0378">Hydrolase</keyword>
<evidence type="ECO:0000313" key="4">
    <source>
        <dbReference type="EMBL" id="PIZ15582.1"/>
    </source>
</evidence>
<dbReference type="SMART" id="SM00487">
    <property type="entry name" value="DEXDc"/>
    <property type="match status" value="1"/>
</dbReference>
<dbReference type="InterPro" id="IPR038718">
    <property type="entry name" value="SNF2-like_sf"/>
</dbReference>
<dbReference type="EMBL" id="PFMS01000081">
    <property type="protein sequence ID" value="PIZ15582.1"/>
    <property type="molecule type" value="Genomic_DNA"/>
</dbReference>
<reference evidence="5" key="1">
    <citation type="submission" date="2017-09" db="EMBL/GenBank/DDBJ databases">
        <title>Depth-based differentiation of microbial function through sediment-hosted aquifers and enrichment of novel symbionts in the deep terrestrial subsurface.</title>
        <authorList>
            <person name="Probst A.J."/>
            <person name="Ladd B."/>
            <person name="Jarett J.K."/>
            <person name="Geller-Mcgrath D.E."/>
            <person name="Sieber C.M.K."/>
            <person name="Emerson J.B."/>
            <person name="Anantharaman K."/>
            <person name="Thomas B.C."/>
            <person name="Malmstrom R."/>
            <person name="Stieglmeier M."/>
            <person name="Klingl A."/>
            <person name="Woyke T."/>
            <person name="Ryan C.M."/>
            <person name="Banfield J.F."/>
        </authorList>
    </citation>
    <scope>NUCLEOTIDE SEQUENCE [LARGE SCALE GENOMIC DNA]</scope>
</reference>
<keyword evidence="4" id="KW-0547">Nucleotide-binding</keyword>
<dbReference type="InterPro" id="IPR049730">
    <property type="entry name" value="SNF2/RAD54-like_C"/>
</dbReference>
<dbReference type="SMART" id="SM00490">
    <property type="entry name" value="HELICc"/>
    <property type="match status" value="1"/>
</dbReference>
<dbReference type="Pfam" id="PF00176">
    <property type="entry name" value="SNF2-rel_dom"/>
    <property type="match status" value="1"/>
</dbReference>
<feature type="domain" description="Helicase ATP-binding" evidence="2">
    <location>
        <begin position="569"/>
        <end position="732"/>
    </location>
</feature>
<dbReference type="CDD" id="cd18012">
    <property type="entry name" value="DEXQc_arch_SWI2_SNF2"/>
    <property type="match status" value="1"/>
</dbReference>
<dbReference type="Pfam" id="PF00271">
    <property type="entry name" value="Helicase_C"/>
    <property type="match status" value="1"/>
</dbReference>
<evidence type="ECO:0000259" key="3">
    <source>
        <dbReference type="PROSITE" id="PS51194"/>
    </source>
</evidence>
<dbReference type="GO" id="GO:0016787">
    <property type="term" value="F:hydrolase activity"/>
    <property type="evidence" value="ECO:0007669"/>
    <property type="project" value="UniProtKB-KW"/>
</dbReference>
<evidence type="ECO:0000313" key="5">
    <source>
        <dbReference type="Proteomes" id="UP000234145"/>
    </source>
</evidence>
<dbReference type="PROSITE" id="PS51192">
    <property type="entry name" value="HELICASE_ATP_BIND_1"/>
    <property type="match status" value="1"/>
</dbReference>
<accession>A0A2H9PAP0</accession>
<dbReference type="PANTHER" id="PTHR10799">
    <property type="entry name" value="SNF2/RAD54 HELICASE FAMILY"/>
    <property type="match status" value="1"/>
</dbReference>
<dbReference type="PROSITE" id="PS51194">
    <property type="entry name" value="HELICASE_CTER"/>
    <property type="match status" value="1"/>
</dbReference>
<feature type="domain" description="Helicase C-terminal" evidence="3">
    <location>
        <begin position="858"/>
        <end position="1014"/>
    </location>
</feature>
<dbReference type="Pfam" id="PF12419">
    <property type="entry name" value="DUF3670"/>
    <property type="match status" value="1"/>
</dbReference>
<dbReference type="SUPFAM" id="SSF52540">
    <property type="entry name" value="P-loop containing nucleoside triphosphate hydrolases"/>
    <property type="match status" value="2"/>
</dbReference>
<dbReference type="GO" id="GO:0005524">
    <property type="term" value="F:ATP binding"/>
    <property type="evidence" value="ECO:0007669"/>
    <property type="project" value="InterPro"/>
</dbReference>
<dbReference type="AlphaFoldDB" id="A0A2H9PAP0"/>
<dbReference type="Gene3D" id="3.40.50.300">
    <property type="entry name" value="P-loop containing nucleotide triphosphate hydrolases"/>
    <property type="match status" value="1"/>
</dbReference>
<dbReference type="Proteomes" id="UP000234145">
    <property type="component" value="Unassembled WGS sequence"/>
</dbReference>
<proteinExistence type="predicted"/>
<dbReference type="GO" id="GO:0004386">
    <property type="term" value="F:helicase activity"/>
    <property type="evidence" value="ECO:0007669"/>
    <property type="project" value="UniProtKB-KW"/>
</dbReference>